<evidence type="ECO:0000313" key="2">
    <source>
        <dbReference type="EMBL" id="HGE65977.1"/>
    </source>
</evidence>
<evidence type="ECO:0000256" key="1">
    <source>
        <dbReference type="SAM" id="Phobius"/>
    </source>
</evidence>
<keyword evidence="1" id="KW-0472">Membrane</keyword>
<sequence>MDKNDLKTYIPLLLGVIAGILSYLITDGIRNRDPLGIFVLVVFIYLHKFLLPKWGVKIESKDWIGISFLTLTTWYISWTLLLNW</sequence>
<dbReference type="Pfam" id="PF19094">
    <property type="entry name" value="EMC6_arch"/>
    <property type="match status" value="1"/>
</dbReference>
<feature type="transmembrane region" description="Helical" evidence="1">
    <location>
        <begin position="63"/>
        <end position="81"/>
    </location>
</feature>
<keyword evidence="1" id="KW-1133">Transmembrane helix</keyword>
<keyword evidence="1" id="KW-0812">Transmembrane</keyword>
<dbReference type="EMBL" id="DTPI01000015">
    <property type="protein sequence ID" value="HGE65977.1"/>
    <property type="molecule type" value="Genomic_DNA"/>
</dbReference>
<evidence type="ECO:0000313" key="4">
    <source>
        <dbReference type="EMBL" id="HHF47727.1"/>
    </source>
</evidence>
<name>A0A7C3YC09_9EURY</name>
<gene>
    <name evidence="4" type="ORF">ENL48_00495</name>
    <name evidence="3" type="ORF">ENT89_01380</name>
    <name evidence="2" type="ORF">ENX77_02455</name>
</gene>
<feature type="transmembrane region" description="Helical" evidence="1">
    <location>
        <begin position="35"/>
        <end position="51"/>
    </location>
</feature>
<organism evidence="2">
    <name type="scientific">Geoglobus ahangari</name>
    <dbReference type="NCBI Taxonomy" id="113653"/>
    <lineage>
        <taxon>Archaea</taxon>
        <taxon>Methanobacteriati</taxon>
        <taxon>Methanobacteriota</taxon>
        <taxon>Archaeoglobi</taxon>
        <taxon>Archaeoglobales</taxon>
        <taxon>Archaeoglobaceae</taxon>
        <taxon>Geoglobus</taxon>
    </lineage>
</organism>
<accession>A0A7C3YC09</accession>
<dbReference type="InterPro" id="IPR043941">
    <property type="entry name" value="EMC6-arch"/>
</dbReference>
<dbReference type="EMBL" id="DTAK01000009">
    <property type="protein sequence ID" value="HGU58864.1"/>
    <property type="molecule type" value="Genomic_DNA"/>
</dbReference>
<evidence type="ECO:0000313" key="3">
    <source>
        <dbReference type="EMBL" id="HGU58864.1"/>
    </source>
</evidence>
<reference evidence="2" key="1">
    <citation type="journal article" date="2020" name="mSystems">
        <title>Genome- and Community-Level Interaction Insights into Carbon Utilization and Element Cycling Functions of Hydrothermarchaeota in Hydrothermal Sediment.</title>
        <authorList>
            <person name="Zhou Z."/>
            <person name="Liu Y."/>
            <person name="Xu W."/>
            <person name="Pan J."/>
            <person name="Luo Z.H."/>
            <person name="Li M."/>
        </authorList>
    </citation>
    <scope>NUCLEOTIDE SEQUENCE [LARGE SCALE GENOMIC DNA]</scope>
    <source>
        <strain evidence="4">SpSt-10</strain>
        <strain evidence="3">SpSt-62</strain>
        <strain evidence="2">SpSt-97</strain>
    </source>
</reference>
<dbReference type="AlphaFoldDB" id="A0A7C3YC09"/>
<comment type="caution">
    <text evidence="2">The sequence shown here is derived from an EMBL/GenBank/DDBJ whole genome shotgun (WGS) entry which is preliminary data.</text>
</comment>
<dbReference type="EMBL" id="DRUC01000009">
    <property type="protein sequence ID" value="HHF47727.1"/>
    <property type="molecule type" value="Genomic_DNA"/>
</dbReference>
<protein>
    <submittedName>
        <fullName evidence="2">Uncharacterized protein</fullName>
    </submittedName>
</protein>
<feature type="transmembrane region" description="Helical" evidence="1">
    <location>
        <begin position="12"/>
        <end position="29"/>
    </location>
</feature>
<proteinExistence type="predicted"/>